<evidence type="ECO:0000256" key="1">
    <source>
        <dbReference type="SAM" id="SignalP"/>
    </source>
</evidence>
<comment type="caution">
    <text evidence="2">The sequence shown here is derived from an EMBL/GenBank/DDBJ whole genome shotgun (WGS) entry which is preliminary data.</text>
</comment>
<name>A0A370I853_9NOCA</name>
<sequence length="104" mass="10472">MYKLFSATLLTTAAVGSLILIPAAIAQAQSPVCDTAIAWINAAVDMSPDGNLDAATLQTLSARLSGLPAVGAEKAAIDAYAQALLDDNADMDAATDAFNAVCAS</sequence>
<proteinExistence type="predicted"/>
<dbReference type="Proteomes" id="UP000254869">
    <property type="component" value="Unassembled WGS sequence"/>
</dbReference>
<evidence type="ECO:0000313" key="3">
    <source>
        <dbReference type="Proteomes" id="UP000254869"/>
    </source>
</evidence>
<organism evidence="2 3">
    <name type="scientific">Nocardia pseudobrasiliensis</name>
    <dbReference type="NCBI Taxonomy" id="45979"/>
    <lineage>
        <taxon>Bacteria</taxon>
        <taxon>Bacillati</taxon>
        <taxon>Actinomycetota</taxon>
        <taxon>Actinomycetes</taxon>
        <taxon>Mycobacteriales</taxon>
        <taxon>Nocardiaceae</taxon>
        <taxon>Nocardia</taxon>
    </lineage>
</organism>
<dbReference type="AlphaFoldDB" id="A0A370I853"/>
<dbReference type="RefSeq" id="WP_067994492.1">
    <property type="nucleotide sequence ID" value="NZ_QQBC01000004.1"/>
</dbReference>
<keyword evidence="3" id="KW-1185">Reference proteome</keyword>
<dbReference type="EMBL" id="QQBC01000004">
    <property type="protein sequence ID" value="RDI66800.1"/>
    <property type="molecule type" value="Genomic_DNA"/>
</dbReference>
<feature type="chain" id="PRO_5016985545" evidence="1">
    <location>
        <begin position="29"/>
        <end position="104"/>
    </location>
</feature>
<reference evidence="2 3" key="1">
    <citation type="submission" date="2018-07" db="EMBL/GenBank/DDBJ databases">
        <title>Genomic Encyclopedia of Type Strains, Phase IV (KMG-IV): sequencing the most valuable type-strain genomes for metagenomic binning, comparative biology and taxonomic classification.</title>
        <authorList>
            <person name="Goeker M."/>
        </authorList>
    </citation>
    <scope>NUCLEOTIDE SEQUENCE [LARGE SCALE GENOMIC DNA]</scope>
    <source>
        <strain evidence="2 3">DSM 44290</strain>
    </source>
</reference>
<accession>A0A370I853</accession>
<gene>
    <name evidence="2" type="ORF">DFR76_104552</name>
</gene>
<protein>
    <submittedName>
        <fullName evidence="2">Uncharacterized protein</fullName>
    </submittedName>
</protein>
<keyword evidence="1" id="KW-0732">Signal</keyword>
<feature type="signal peptide" evidence="1">
    <location>
        <begin position="1"/>
        <end position="28"/>
    </location>
</feature>
<evidence type="ECO:0000313" key="2">
    <source>
        <dbReference type="EMBL" id="RDI66800.1"/>
    </source>
</evidence>